<evidence type="ECO:0000313" key="1">
    <source>
        <dbReference type="EMBL" id="UOG73406.1"/>
    </source>
</evidence>
<evidence type="ECO:0000313" key="2">
    <source>
        <dbReference type="Proteomes" id="UP000831113"/>
    </source>
</evidence>
<dbReference type="EMBL" id="CP094669">
    <property type="protein sequence ID" value="UOG73406.1"/>
    <property type="molecule type" value="Genomic_DNA"/>
</dbReference>
<reference evidence="1 2" key="1">
    <citation type="submission" date="2022-03" db="EMBL/GenBank/DDBJ databases">
        <title>Hymenobactersp. isolated from the air.</title>
        <authorList>
            <person name="Won M."/>
            <person name="Kwon S.-W."/>
        </authorList>
    </citation>
    <scope>NUCLEOTIDE SEQUENCE [LARGE SCALE GENOMIC DNA]</scope>
    <source>
        <strain evidence="1 2">KACC 21982</strain>
    </source>
</reference>
<dbReference type="Proteomes" id="UP000831113">
    <property type="component" value="Chromosome"/>
</dbReference>
<protein>
    <submittedName>
        <fullName evidence="1">Uncharacterized protein</fullName>
    </submittedName>
</protein>
<sequence length="132" mass="15254">MRSIAFWEAKLYQALTQVFKNDDLTQLVPRLLFVIQLDESERQPNQTTYDDIMRLMVLPQQVNQEKTLSQVLEILVSVNNEFPLFVKIATAVPLTALPKVILTISKRFRRWKDIETWHQGQALAPFIITAAG</sequence>
<keyword evidence="2" id="KW-1185">Reference proteome</keyword>
<dbReference type="RefSeq" id="WP_243795802.1">
    <property type="nucleotide sequence ID" value="NZ_CP094669.1"/>
</dbReference>
<proteinExistence type="predicted"/>
<organism evidence="1 2">
    <name type="scientific">Hymenobacter tibetensis</name>
    <dbReference type="NCBI Taxonomy" id="497967"/>
    <lineage>
        <taxon>Bacteria</taxon>
        <taxon>Pseudomonadati</taxon>
        <taxon>Bacteroidota</taxon>
        <taxon>Cytophagia</taxon>
        <taxon>Cytophagales</taxon>
        <taxon>Hymenobacteraceae</taxon>
        <taxon>Hymenobacter</taxon>
    </lineage>
</organism>
<name>A0ABY4CWM2_9BACT</name>
<accession>A0ABY4CWM2</accession>
<gene>
    <name evidence="1" type="ORF">MTX78_14865</name>
</gene>